<keyword evidence="1" id="KW-0812">Transmembrane</keyword>
<dbReference type="AlphaFoldDB" id="A0A2P6PDY4"/>
<comment type="caution">
    <text evidence="2">The sequence shown here is derived from an EMBL/GenBank/DDBJ whole genome shotgun (WGS) entry which is preliminary data.</text>
</comment>
<keyword evidence="1" id="KW-1133">Transmembrane helix</keyword>
<accession>A0A2P6PDY4</accession>
<evidence type="ECO:0000313" key="2">
    <source>
        <dbReference type="EMBL" id="PRQ20141.1"/>
    </source>
</evidence>
<keyword evidence="3" id="KW-1185">Reference proteome</keyword>
<sequence>MVDKAGLARWLWIKFKDDSVFALYTPFFIGLAFASLDSHTFLHGEIWLERMAGSNMACNYGGCTTNCHKDCADDDDKVDIRALRKLVV</sequence>
<proteinExistence type="predicted"/>
<dbReference type="EMBL" id="PDCK01000045">
    <property type="protein sequence ID" value="PRQ20141.1"/>
    <property type="molecule type" value="Genomic_DNA"/>
</dbReference>
<dbReference type="Gramene" id="PRQ20141">
    <property type="protein sequence ID" value="PRQ20141"/>
    <property type="gene ID" value="RchiOBHm_Chr7g0224921"/>
</dbReference>
<keyword evidence="1" id="KW-0472">Membrane</keyword>
<name>A0A2P6PDY4_ROSCH</name>
<feature type="transmembrane region" description="Helical" evidence="1">
    <location>
        <begin position="20"/>
        <end position="42"/>
    </location>
</feature>
<dbReference type="Proteomes" id="UP000238479">
    <property type="component" value="Chromosome 7"/>
</dbReference>
<gene>
    <name evidence="2" type="ORF">RchiOBHm_Chr7g0224921</name>
</gene>
<evidence type="ECO:0000313" key="3">
    <source>
        <dbReference type="Proteomes" id="UP000238479"/>
    </source>
</evidence>
<reference evidence="2 3" key="1">
    <citation type="journal article" date="2018" name="Nat. Genet.">
        <title>The Rosa genome provides new insights in the design of modern roses.</title>
        <authorList>
            <person name="Bendahmane M."/>
        </authorList>
    </citation>
    <scope>NUCLEOTIDE SEQUENCE [LARGE SCALE GENOMIC DNA]</scope>
    <source>
        <strain evidence="3">cv. Old Blush</strain>
    </source>
</reference>
<organism evidence="2 3">
    <name type="scientific">Rosa chinensis</name>
    <name type="common">China rose</name>
    <dbReference type="NCBI Taxonomy" id="74649"/>
    <lineage>
        <taxon>Eukaryota</taxon>
        <taxon>Viridiplantae</taxon>
        <taxon>Streptophyta</taxon>
        <taxon>Embryophyta</taxon>
        <taxon>Tracheophyta</taxon>
        <taxon>Spermatophyta</taxon>
        <taxon>Magnoliopsida</taxon>
        <taxon>eudicotyledons</taxon>
        <taxon>Gunneridae</taxon>
        <taxon>Pentapetalae</taxon>
        <taxon>rosids</taxon>
        <taxon>fabids</taxon>
        <taxon>Rosales</taxon>
        <taxon>Rosaceae</taxon>
        <taxon>Rosoideae</taxon>
        <taxon>Rosoideae incertae sedis</taxon>
        <taxon>Rosa</taxon>
    </lineage>
</organism>
<evidence type="ECO:0000256" key="1">
    <source>
        <dbReference type="SAM" id="Phobius"/>
    </source>
</evidence>
<protein>
    <submittedName>
        <fullName evidence="2">Uncharacterized protein</fullName>
    </submittedName>
</protein>